<dbReference type="SUPFAM" id="SSF53756">
    <property type="entry name" value="UDP-Glycosyltransferase/glycogen phosphorylase"/>
    <property type="match status" value="1"/>
</dbReference>
<dbReference type="OMA" id="ITMAIAD"/>
<comment type="caution">
    <text evidence="3">The sequence shown here is derived from an EMBL/GenBank/DDBJ whole genome shotgun (WGS) entry which is preliminary data.</text>
</comment>
<evidence type="ECO:0000256" key="2">
    <source>
        <dbReference type="ARBA" id="ARBA00022679"/>
    </source>
</evidence>
<dbReference type="FunFam" id="3.40.50.2000:FF:000056">
    <property type="entry name" value="Glycosyltransferase"/>
    <property type="match status" value="1"/>
</dbReference>
<dbReference type="PANTHER" id="PTHR48048:SF89">
    <property type="entry name" value="GLYCOSYLTRANSFERASE"/>
    <property type="match status" value="1"/>
</dbReference>
<name>A0A0K9Q449_ZOSMR</name>
<comment type="similarity">
    <text evidence="1">Belongs to the UDP-glycosyltransferase family.</text>
</comment>
<dbReference type="Gene3D" id="3.40.50.2000">
    <property type="entry name" value="Glycogen Phosphorylase B"/>
    <property type="match status" value="2"/>
</dbReference>
<evidence type="ECO:0000256" key="1">
    <source>
        <dbReference type="ARBA" id="ARBA00009995"/>
    </source>
</evidence>
<dbReference type="Pfam" id="PF00201">
    <property type="entry name" value="UDPGT"/>
    <property type="match status" value="1"/>
</dbReference>
<dbReference type="AlphaFoldDB" id="A0A0K9Q449"/>
<reference evidence="4" key="1">
    <citation type="journal article" date="2016" name="Nature">
        <title>The genome of the seagrass Zostera marina reveals angiosperm adaptation to the sea.</title>
        <authorList>
            <person name="Olsen J.L."/>
            <person name="Rouze P."/>
            <person name="Verhelst B."/>
            <person name="Lin Y.-C."/>
            <person name="Bayer T."/>
            <person name="Collen J."/>
            <person name="Dattolo E."/>
            <person name="De Paoli E."/>
            <person name="Dittami S."/>
            <person name="Maumus F."/>
            <person name="Michel G."/>
            <person name="Kersting A."/>
            <person name="Lauritano C."/>
            <person name="Lohaus R."/>
            <person name="Toepel M."/>
            <person name="Tonon T."/>
            <person name="Vanneste K."/>
            <person name="Amirebrahimi M."/>
            <person name="Brakel J."/>
            <person name="Bostroem C."/>
            <person name="Chovatia M."/>
            <person name="Grimwood J."/>
            <person name="Jenkins J.W."/>
            <person name="Jueterbock A."/>
            <person name="Mraz A."/>
            <person name="Stam W.T."/>
            <person name="Tice H."/>
            <person name="Bornberg-Bauer E."/>
            <person name="Green P.J."/>
            <person name="Pearson G.A."/>
            <person name="Procaccini G."/>
            <person name="Duarte C.M."/>
            <person name="Schmutz J."/>
            <person name="Reusch T.B.H."/>
            <person name="Van de Peer Y."/>
        </authorList>
    </citation>
    <scope>NUCLEOTIDE SEQUENCE [LARGE SCALE GENOMIC DNA]</scope>
    <source>
        <strain evidence="4">cv. Finnish</strain>
    </source>
</reference>
<dbReference type="Proteomes" id="UP000036987">
    <property type="component" value="Unassembled WGS sequence"/>
</dbReference>
<keyword evidence="4" id="KW-1185">Reference proteome</keyword>
<gene>
    <name evidence="3" type="ORF">ZOSMA_107G00430</name>
</gene>
<protein>
    <submittedName>
        <fullName evidence="3">Flavonoid glucosyltransferase, family GT1</fullName>
    </submittedName>
</protein>
<dbReference type="InterPro" id="IPR002213">
    <property type="entry name" value="UDP_glucos_trans"/>
</dbReference>
<dbReference type="GO" id="GO:0035251">
    <property type="term" value="F:UDP-glucosyltransferase activity"/>
    <property type="evidence" value="ECO:0000318"/>
    <property type="project" value="GO_Central"/>
</dbReference>
<dbReference type="InterPro" id="IPR050481">
    <property type="entry name" value="UDP-glycosyltransf_plant"/>
</dbReference>
<dbReference type="CDD" id="cd03784">
    <property type="entry name" value="GT1_Gtf-like"/>
    <property type="match status" value="1"/>
</dbReference>
<organism evidence="3 4">
    <name type="scientific">Zostera marina</name>
    <name type="common">Eelgrass</name>
    <dbReference type="NCBI Taxonomy" id="29655"/>
    <lineage>
        <taxon>Eukaryota</taxon>
        <taxon>Viridiplantae</taxon>
        <taxon>Streptophyta</taxon>
        <taxon>Embryophyta</taxon>
        <taxon>Tracheophyta</taxon>
        <taxon>Spermatophyta</taxon>
        <taxon>Magnoliopsida</taxon>
        <taxon>Liliopsida</taxon>
        <taxon>Zosteraceae</taxon>
        <taxon>Zostera</taxon>
    </lineage>
</organism>
<dbReference type="OrthoDB" id="5835829at2759"/>
<proteinExistence type="inferred from homology"/>
<sequence>MGVDKNSRENVIFYPSPGMSYLRPMVEFARVLISRNQTLDVTILLLKPSLTTGSIDSFVSSVTATNPFISFHFLPLVHVSDLGSKVRFDDTLFGLIRRSKPNVENYISSRLHRRPLAFVVDDFCAGSTEMAIIFSIPTYIFFTGSAAGLGVFLHLPTAQSLITQSFKDMGTSPVVFPGIPPIPADHMPLALHDREDESYKSFLQLSKYTAEATGIIINTFDALEGNIIRSLQTTEASTHPIYSVGPLIFSDGGCGGGEKSEICCYFKWLDMQPKGSVVFLCFGSMETFSHHQLEEIATGLERTQRSFLWVVKKPQLSDSDNNCTLDSVLPKGFLDRTKDRGLVVEELWAPQVAVLQHEAIGCFVTHLGWNSVLEAISTGVGMIGWPLYAEQKMNKVFVVDDMKLAIPMEGYDKELVTAAEVERSVKKMMEEGSEIGASVKERCSAMKYVAAETVGDGGTSTLALDQLVKDWRIGRKSSELLVDIVDYQFKF</sequence>
<keyword evidence="2 3" id="KW-0808">Transferase</keyword>
<dbReference type="PANTHER" id="PTHR48048">
    <property type="entry name" value="GLYCOSYLTRANSFERASE"/>
    <property type="match status" value="1"/>
</dbReference>
<evidence type="ECO:0000313" key="4">
    <source>
        <dbReference type="Proteomes" id="UP000036987"/>
    </source>
</evidence>
<accession>A0A0K9Q449</accession>
<dbReference type="EMBL" id="LFYR01000090">
    <property type="protein sequence ID" value="KMZ76046.1"/>
    <property type="molecule type" value="Genomic_DNA"/>
</dbReference>
<evidence type="ECO:0000313" key="3">
    <source>
        <dbReference type="EMBL" id="KMZ76046.1"/>
    </source>
</evidence>